<dbReference type="Proteomes" id="UP000447434">
    <property type="component" value="Chromosome 20"/>
</dbReference>
<dbReference type="PANTHER" id="PTHR36710:SF21">
    <property type="entry name" value="PECTINESTERASE INHIBITOR DOMAIN-CONTAINING PROTEIN"/>
    <property type="match status" value="1"/>
</dbReference>
<evidence type="ECO:0000313" key="7">
    <source>
        <dbReference type="EMBL" id="KAE9591641.1"/>
    </source>
</evidence>
<dbReference type="CDD" id="cd15800">
    <property type="entry name" value="PMEI-like_2"/>
    <property type="match status" value="1"/>
</dbReference>
<dbReference type="PANTHER" id="PTHR36710">
    <property type="entry name" value="PECTINESTERASE INHIBITOR-LIKE"/>
    <property type="match status" value="1"/>
</dbReference>
<dbReference type="NCBIfam" id="TIGR01614">
    <property type="entry name" value="PME_inhib"/>
    <property type="match status" value="1"/>
</dbReference>
<dbReference type="InterPro" id="IPR052421">
    <property type="entry name" value="PCW_Enzyme_Inhibitor"/>
</dbReference>
<comment type="caution">
    <text evidence="7">The sequence shown here is derived from an EMBL/GenBank/DDBJ whole genome shotgun (WGS) entry which is preliminary data.</text>
</comment>
<evidence type="ECO:0000256" key="1">
    <source>
        <dbReference type="ARBA" id="ARBA00022729"/>
    </source>
</evidence>
<reference evidence="8" key="1">
    <citation type="journal article" date="2020" name="Nat. Commun.">
        <title>Genome sequence of the cluster root forming white lupin.</title>
        <authorList>
            <person name="Hufnagel B."/>
            <person name="Marques A."/>
            <person name="Soriano A."/>
            <person name="Marques L."/>
            <person name="Divol F."/>
            <person name="Doumas P."/>
            <person name="Sallet E."/>
            <person name="Mancinotti D."/>
            <person name="Carrere S."/>
            <person name="Marande W."/>
            <person name="Arribat S."/>
            <person name="Keller J."/>
            <person name="Huneau C."/>
            <person name="Blein T."/>
            <person name="Aime D."/>
            <person name="Laguerre M."/>
            <person name="Taylor J."/>
            <person name="Schubert V."/>
            <person name="Nelson M."/>
            <person name="Geu-Flores F."/>
            <person name="Crespi M."/>
            <person name="Gallardo-Guerrero K."/>
            <person name="Delaux P.-M."/>
            <person name="Salse J."/>
            <person name="Berges H."/>
            <person name="Guyot R."/>
            <person name="Gouzy J."/>
            <person name="Peret B."/>
        </authorList>
    </citation>
    <scope>NUCLEOTIDE SEQUENCE [LARGE SCALE GENOMIC DNA]</scope>
    <source>
        <strain evidence="8">cv. Amiga</strain>
    </source>
</reference>
<evidence type="ECO:0000256" key="4">
    <source>
        <dbReference type="SAM" id="Coils"/>
    </source>
</evidence>
<keyword evidence="8" id="KW-1185">Reference proteome</keyword>
<dbReference type="SUPFAM" id="SSF101148">
    <property type="entry name" value="Plant invertase/pectin methylesterase inhibitor"/>
    <property type="match status" value="1"/>
</dbReference>
<sequence length="272" mass="29077">MKLNNQTFFFTILLCFALLGKCVDGTPKLLTPLFSSLSSSPTPTPSPSPSASASATSPSPLLSERRKTMMSKTSYPPSQASTQFSDTPYTANSPSDASAPTSDGASSSFSDYLKGKFGDNSKIKYNPGLEQICAKTHHPDVCLATISPLLKNKVDVVHVLQAAIAVTTQNVKMIISKIEKRPPVSSEINASLKECKEHYNKALANLQKAMTATQSKDFGSVNAMLSNVLADVSTAESKVHDLKTPTFNADNFYSLVSLTASNCLSIASLIRN</sequence>
<evidence type="ECO:0000256" key="6">
    <source>
        <dbReference type="SAM" id="SignalP"/>
    </source>
</evidence>
<dbReference type="AlphaFoldDB" id="A0A6A5NCZ4"/>
<evidence type="ECO:0000313" key="8">
    <source>
        <dbReference type="Proteomes" id="UP000447434"/>
    </source>
</evidence>
<dbReference type="InterPro" id="IPR006501">
    <property type="entry name" value="Pectinesterase_inhib_dom"/>
</dbReference>
<feature type="coiled-coil region" evidence="4">
    <location>
        <begin position="189"/>
        <end position="216"/>
    </location>
</feature>
<name>A0A6A5NCZ4_LUPAL</name>
<dbReference type="GO" id="GO:0004857">
    <property type="term" value="F:enzyme inhibitor activity"/>
    <property type="evidence" value="ECO:0007669"/>
    <property type="project" value="InterPro"/>
</dbReference>
<keyword evidence="2" id="KW-1015">Disulfide bond</keyword>
<protein>
    <submittedName>
        <fullName evidence="7">Putative peridinin-chlorophyll A binding protein</fullName>
    </submittedName>
</protein>
<dbReference type="Gene3D" id="1.20.140.40">
    <property type="entry name" value="Invertase/pectin methylesterase inhibitor family protein"/>
    <property type="match status" value="1"/>
</dbReference>
<evidence type="ECO:0000256" key="3">
    <source>
        <dbReference type="ARBA" id="ARBA00038471"/>
    </source>
</evidence>
<feature type="region of interest" description="Disordered" evidence="5">
    <location>
        <begin position="36"/>
        <end position="104"/>
    </location>
</feature>
<proteinExistence type="inferred from homology"/>
<dbReference type="Pfam" id="PF04043">
    <property type="entry name" value="PMEI"/>
    <property type="match status" value="1"/>
</dbReference>
<dbReference type="OrthoDB" id="770764at2759"/>
<accession>A0A6A5NCZ4</accession>
<dbReference type="SMART" id="SM00856">
    <property type="entry name" value="PMEI"/>
    <property type="match status" value="1"/>
</dbReference>
<keyword evidence="1 6" id="KW-0732">Signal</keyword>
<keyword evidence="4" id="KW-0175">Coiled coil</keyword>
<feature type="compositionally biased region" description="Polar residues" evidence="5">
    <location>
        <begin position="70"/>
        <end position="104"/>
    </location>
</feature>
<gene>
    <name evidence="7" type="ORF">Lalb_Chr20g0120901</name>
</gene>
<feature type="chain" id="PRO_5043490090" evidence="6">
    <location>
        <begin position="26"/>
        <end position="272"/>
    </location>
</feature>
<dbReference type="EMBL" id="WOCE01000020">
    <property type="protein sequence ID" value="KAE9591641.1"/>
    <property type="molecule type" value="Genomic_DNA"/>
</dbReference>
<feature type="signal peptide" evidence="6">
    <location>
        <begin position="1"/>
        <end position="25"/>
    </location>
</feature>
<comment type="similarity">
    <text evidence="3">Belongs to the PMEI family.</text>
</comment>
<evidence type="ECO:0000256" key="5">
    <source>
        <dbReference type="SAM" id="MobiDB-lite"/>
    </source>
</evidence>
<evidence type="ECO:0000256" key="2">
    <source>
        <dbReference type="ARBA" id="ARBA00023157"/>
    </source>
</evidence>
<organism evidence="7 8">
    <name type="scientific">Lupinus albus</name>
    <name type="common">White lupine</name>
    <name type="synonym">Lupinus termis</name>
    <dbReference type="NCBI Taxonomy" id="3870"/>
    <lineage>
        <taxon>Eukaryota</taxon>
        <taxon>Viridiplantae</taxon>
        <taxon>Streptophyta</taxon>
        <taxon>Embryophyta</taxon>
        <taxon>Tracheophyta</taxon>
        <taxon>Spermatophyta</taxon>
        <taxon>Magnoliopsida</taxon>
        <taxon>eudicotyledons</taxon>
        <taxon>Gunneridae</taxon>
        <taxon>Pentapetalae</taxon>
        <taxon>rosids</taxon>
        <taxon>fabids</taxon>
        <taxon>Fabales</taxon>
        <taxon>Fabaceae</taxon>
        <taxon>Papilionoideae</taxon>
        <taxon>50 kb inversion clade</taxon>
        <taxon>genistoids sensu lato</taxon>
        <taxon>core genistoids</taxon>
        <taxon>Genisteae</taxon>
        <taxon>Lupinus</taxon>
    </lineage>
</organism>
<dbReference type="InterPro" id="IPR035513">
    <property type="entry name" value="Invertase/methylesterase_inhib"/>
</dbReference>
<feature type="compositionally biased region" description="Low complexity" evidence="5">
    <location>
        <begin position="49"/>
        <end position="62"/>
    </location>
</feature>